<sequence length="211" mass="22288">MSSRQRVAGLAGLLAILALAPVDAGNVIYRCTAADGTVTLQNAEACPAGQRQQVIEVDVAPPLPAFVPAQPPPGLRVLPVTAVVPPADTTTPPDPIATAEPEPPPPLYQCTRWDNERYLTEDAVPATRCRPLNTTGIGGLSTMGAGQACEQVEDRCAVVPEDNLCRAWKSRVDEAEFRFKVTPAQSPAARARQEEYAALAATYAASTCVRG</sequence>
<dbReference type="OrthoDB" id="5974493at2"/>
<dbReference type="RefSeq" id="WP_134675180.1">
    <property type="nucleotide sequence ID" value="NZ_CP039383.2"/>
</dbReference>
<evidence type="ECO:0000313" key="4">
    <source>
        <dbReference type="EMBL" id="TKS53060.1"/>
    </source>
</evidence>
<feature type="chain" id="PRO_5044343104" evidence="2">
    <location>
        <begin position="25"/>
        <end position="211"/>
    </location>
</feature>
<evidence type="ECO:0000256" key="1">
    <source>
        <dbReference type="SAM" id="MobiDB-lite"/>
    </source>
</evidence>
<protein>
    <submittedName>
        <fullName evidence="4">DUF4124 domain-containing protein</fullName>
    </submittedName>
</protein>
<reference evidence="4 5" key="1">
    <citation type="submission" date="2019-01" db="EMBL/GenBank/DDBJ databases">
        <authorList>
            <person name="Zhang S."/>
        </authorList>
    </citation>
    <scope>NUCLEOTIDE SEQUENCE [LARGE SCALE GENOMIC DNA]</scope>
    <source>
        <strain evidence="4 5">1626</strain>
    </source>
</reference>
<feature type="domain" description="DUF4124" evidence="3">
    <location>
        <begin position="16"/>
        <end position="70"/>
    </location>
</feature>
<evidence type="ECO:0000256" key="2">
    <source>
        <dbReference type="SAM" id="SignalP"/>
    </source>
</evidence>
<gene>
    <name evidence="4" type="ORF">E4582_12735</name>
</gene>
<dbReference type="Pfam" id="PF13511">
    <property type="entry name" value="DUF4124"/>
    <property type="match status" value="1"/>
</dbReference>
<dbReference type="EMBL" id="SPUH01000002">
    <property type="protein sequence ID" value="TKS53060.1"/>
    <property type="molecule type" value="Genomic_DNA"/>
</dbReference>
<dbReference type="Proteomes" id="UP000298681">
    <property type="component" value="Unassembled WGS sequence"/>
</dbReference>
<proteinExistence type="predicted"/>
<accession>A0A4Z1R0L4</accession>
<keyword evidence="5" id="KW-1185">Reference proteome</keyword>
<feature type="region of interest" description="Disordered" evidence="1">
    <location>
        <begin position="87"/>
        <end position="106"/>
    </location>
</feature>
<feature type="signal peptide" evidence="2">
    <location>
        <begin position="1"/>
        <end position="24"/>
    </location>
</feature>
<feature type="compositionally biased region" description="Low complexity" evidence="1">
    <location>
        <begin position="87"/>
        <end position="100"/>
    </location>
</feature>
<comment type="caution">
    <text evidence="4">The sequence shown here is derived from an EMBL/GenBank/DDBJ whole genome shotgun (WGS) entry which is preliminary data.</text>
</comment>
<keyword evidence="2" id="KW-0732">Signal</keyword>
<name>A0A4Z1R0L4_9GAMM</name>
<evidence type="ECO:0000313" key="5">
    <source>
        <dbReference type="Proteomes" id="UP000298681"/>
    </source>
</evidence>
<organism evidence="4 5">
    <name type="scientific">Luteimonas yindakuii</name>
    <dbReference type="NCBI Taxonomy" id="2565782"/>
    <lineage>
        <taxon>Bacteria</taxon>
        <taxon>Pseudomonadati</taxon>
        <taxon>Pseudomonadota</taxon>
        <taxon>Gammaproteobacteria</taxon>
        <taxon>Lysobacterales</taxon>
        <taxon>Lysobacteraceae</taxon>
        <taxon>Luteimonas</taxon>
    </lineage>
</organism>
<dbReference type="AlphaFoldDB" id="A0A4Z1R0L4"/>
<evidence type="ECO:0000259" key="3">
    <source>
        <dbReference type="Pfam" id="PF13511"/>
    </source>
</evidence>
<dbReference type="InterPro" id="IPR025392">
    <property type="entry name" value="DUF4124"/>
</dbReference>